<evidence type="ECO:0000256" key="1">
    <source>
        <dbReference type="SAM" id="MobiDB-lite"/>
    </source>
</evidence>
<protein>
    <submittedName>
        <fullName evidence="2">Uncharacterized protein</fullName>
    </submittedName>
</protein>
<sequence>MAKIVIRKKVIFDFLGEEYSESYLNFSAIPVADFTPMIEEVEQVGEDSKKAYPIVLNYLKKYFLDGEFWDGEKLSKVEKEDLDGLDGEAVLACFGRITGTSPDPKASTQSPSPSSTTPDLPASSSDTTTANTSE</sequence>
<feature type="region of interest" description="Disordered" evidence="1">
    <location>
        <begin position="96"/>
        <end position="134"/>
    </location>
</feature>
<reference evidence="2" key="1">
    <citation type="submission" date="2020-04" db="EMBL/GenBank/DDBJ databases">
        <authorList>
            <person name="Chiriac C."/>
            <person name="Salcher M."/>
            <person name="Ghai R."/>
            <person name="Kavagutti S V."/>
        </authorList>
    </citation>
    <scope>NUCLEOTIDE SEQUENCE</scope>
</reference>
<evidence type="ECO:0000313" key="2">
    <source>
        <dbReference type="EMBL" id="CAB4151913.1"/>
    </source>
</evidence>
<accession>A0A6J5N3J9</accession>
<organism evidence="2">
    <name type="scientific">uncultured Caudovirales phage</name>
    <dbReference type="NCBI Taxonomy" id="2100421"/>
    <lineage>
        <taxon>Viruses</taxon>
        <taxon>Duplodnaviria</taxon>
        <taxon>Heunggongvirae</taxon>
        <taxon>Uroviricota</taxon>
        <taxon>Caudoviricetes</taxon>
        <taxon>Peduoviridae</taxon>
        <taxon>Maltschvirus</taxon>
        <taxon>Maltschvirus maltsch</taxon>
    </lineage>
</organism>
<feature type="compositionally biased region" description="Low complexity" evidence="1">
    <location>
        <begin position="106"/>
        <end position="134"/>
    </location>
</feature>
<gene>
    <name evidence="2" type="ORF">UFOVP585_42</name>
</gene>
<name>A0A6J5N3J9_9CAUD</name>
<proteinExistence type="predicted"/>
<dbReference type="EMBL" id="LR796562">
    <property type="protein sequence ID" value="CAB4151913.1"/>
    <property type="molecule type" value="Genomic_DNA"/>
</dbReference>